<dbReference type="GO" id="GO:0016740">
    <property type="term" value="F:transferase activity"/>
    <property type="evidence" value="ECO:0007669"/>
    <property type="project" value="UniProtKB-KW"/>
</dbReference>
<dbReference type="GO" id="GO:0071972">
    <property type="term" value="F:peptidoglycan L,D-transpeptidase activity"/>
    <property type="evidence" value="ECO:0007669"/>
    <property type="project" value="TreeGrafter"/>
</dbReference>
<dbReference type="UniPathway" id="UPA00219"/>
<evidence type="ECO:0000256" key="4">
    <source>
        <dbReference type="ARBA" id="ARBA00022984"/>
    </source>
</evidence>
<name>A0A1Y3TSE2_9FIRM</name>
<keyword evidence="7" id="KW-0732">Signal</keyword>
<dbReference type="GO" id="GO:0071555">
    <property type="term" value="P:cell wall organization"/>
    <property type="evidence" value="ECO:0007669"/>
    <property type="project" value="UniProtKB-UniRule"/>
</dbReference>
<feature type="active site" description="Proton donor/acceptor" evidence="6">
    <location>
        <position position="101"/>
    </location>
</feature>
<accession>A0A1Y3TSE2</accession>
<keyword evidence="2" id="KW-0808">Transferase</keyword>
<dbReference type="SUPFAM" id="SSF141523">
    <property type="entry name" value="L,D-transpeptidase catalytic domain-like"/>
    <property type="match status" value="1"/>
</dbReference>
<dbReference type="GO" id="GO:0018104">
    <property type="term" value="P:peptidoglycan-protein cross-linking"/>
    <property type="evidence" value="ECO:0007669"/>
    <property type="project" value="TreeGrafter"/>
</dbReference>
<evidence type="ECO:0000256" key="5">
    <source>
        <dbReference type="ARBA" id="ARBA00023316"/>
    </source>
</evidence>
<keyword evidence="3 6" id="KW-0133">Cell shape</keyword>
<evidence type="ECO:0000256" key="3">
    <source>
        <dbReference type="ARBA" id="ARBA00022960"/>
    </source>
</evidence>
<comment type="caution">
    <text evidence="9">The sequence shown here is derived from an EMBL/GenBank/DDBJ whole genome shotgun (WGS) entry which is preliminary data.</text>
</comment>
<dbReference type="GO" id="GO:0005576">
    <property type="term" value="C:extracellular region"/>
    <property type="evidence" value="ECO:0007669"/>
    <property type="project" value="TreeGrafter"/>
</dbReference>
<evidence type="ECO:0000256" key="2">
    <source>
        <dbReference type="ARBA" id="ARBA00022679"/>
    </source>
</evidence>
<dbReference type="Pfam" id="PF03734">
    <property type="entry name" value="YkuD"/>
    <property type="match status" value="1"/>
</dbReference>
<dbReference type="Gene3D" id="2.40.440.10">
    <property type="entry name" value="L,D-transpeptidase catalytic domain-like"/>
    <property type="match status" value="1"/>
</dbReference>
<evidence type="ECO:0000313" key="10">
    <source>
        <dbReference type="Proteomes" id="UP000195455"/>
    </source>
</evidence>
<dbReference type="InterPro" id="IPR050979">
    <property type="entry name" value="LD-transpeptidase"/>
</dbReference>
<dbReference type="InterPro" id="IPR005490">
    <property type="entry name" value="LD_TPept_cat_dom"/>
</dbReference>
<dbReference type="CDD" id="cd16913">
    <property type="entry name" value="YkuD_like"/>
    <property type="match status" value="1"/>
</dbReference>
<dbReference type="AlphaFoldDB" id="A0A1Y3TSE2"/>
<comment type="pathway">
    <text evidence="1 6">Cell wall biogenesis; peptidoglycan biosynthesis.</text>
</comment>
<sequence>MRKKLSLLFMALFLFMGVPQMAQAAEYPYEVEVNLTQNVVTVYKKDAAGNYTVPDRAFVCSVGPATPTGTFRTTDKYVWRALFGSVYGQYATRITGSILFHSVPYYTMYDKGSLEYLEYNKLGTSASMGCVRLTVENAKWIYDNCPAGTTVRMVKNNNPLPVQPEQPQKLDVNDIKLRGWDPTDPDLANPWHKVLPDHARMESINVKSPRSSFAVDAFYGGGTYYLTADDANKVFVQLGKTLTLPVSAADTTKAMGTSQITYQGKTAEVSYCIYEGKTYYKLRDLASMTETDISWNAQTEDIVLSNAREQNWLNRVFLRRNLAVEISA</sequence>
<dbReference type="InterPro" id="IPR038063">
    <property type="entry name" value="Transpep_catalytic_dom"/>
</dbReference>
<dbReference type="EMBL" id="NFHM01000040">
    <property type="protein sequence ID" value="OUN39481.1"/>
    <property type="molecule type" value="Genomic_DNA"/>
</dbReference>
<feature type="active site" description="Nucleophile" evidence="6">
    <location>
        <position position="130"/>
    </location>
</feature>
<keyword evidence="4 6" id="KW-0573">Peptidoglycan synthesis</keyword>
<dbReference type="PANTHER" id="PTHR30582">
    <property type="entry name" value="L,D-TRANSPEPTIDASE"/>
    <property type="match status" value="1"/>
</dbReference>
<dbReference type="Proteomes" id="UP000195455">
    <property type="component" value="Unassembled WGS sequence"/>
</dbReference>
<evidence type="ECO:0000256" key="1">
    <source>
        <dbReference type="ARBA" id="ARBA00004752"/>
    </source>
</evidence>
<evidence type="ECO:0000259" key="8">
    <source>
        <dbReference type="PROSITE" id="PS52029"/>
    </source>
</evidence>
<organism evidence="9 10">
    <name type="scientific">Anaerotignum lactatifermentans</name>
    <dbReference type="NCBI Taxonomy" id="160404"/>
    <lineage>
        <taxon>Bacteria</taxon>
        <taxon>Bacillati</taxon>
        <taxon>Bacillota</taxon>
        <taxon>Clostridia</taxon>
        <taxon>Lachnospirales</taxon>
        <taxon>Anaerotignaceae</taxon>
        <taxon>Anaerotignum</taxon>
    </lineage>
</organism>
<feature type="signal peptide" evidence="7">
    <location>
        <begin position="1"/>
        <end position="24"/>
    </location>
</feature>
<evidence type="ECO:0000256" key="6">
    <source>
        <dbReference type="PROSITE-ProRule" id="PRU01373"/>
    </source>
</evidence>
<feature type="chain" id="PRO_5013368254" description="L,D-TPase catalytic domain-containing protein" evidence="7">
    <location>
        <begin position="25"/>
        <end position="328"/>
    </location>
</feature>
<keyword evidence="5 6" id="KW-0961">Cell wall biogenesis/degradation</keyword>
<proteinExistence type="predicted"/>
<dbReference type="PANTHER" id="PTHR30582:SF2">
    <property type="entry name" value="L,D-TRANSPEPTIDASE YCIB-RELATED"/>
    <property type="match status" value="1"/>
</dbReference>
<feature type="domain" description="L,D-TPase catalytic" evidence="8">
    <location>
        <begin position="29"/>
        <end position="154"/>
    </location>
</feature>
<dbReference type="PROSITE" id="PS52029">
    <property type="entry name" value="LD_TPASE"/>
    <property type="match status" value="1"/>
</dbReference>
<evidence type="ECO:0000313" key="9">
    <source>
        <dbReference type="EMBL" id="OUN39481.1"/>
    </source>
</evidence>
<dbReference type="GO" id="GO:0008360">
    <property type="term" value="P:regulation of cell shape"/>
    <property type="evidence" value="ECO:0007669"/>
    <property type="project" value="UniProtKB-UniRule"/>
</dbReference>
<dbReference type="RefSeq" id="WP_087990257.1">
    <property type="nucleotide sequence ID" value="NZ_NFHM01000040.1"/>
</dbReference>
<evidence type="ECO:0000256" key="7">
    <source>
        <dbReference type="SAM" id="SignalP"/>
    </source>
</evidence>
<reference evidence="10" key="1">
    <citation type="submission" date="2017-04" db="EMBL/GenBank/DDBJ databases">
        <title>Function of individual gut microbiota members based on whole genome sequencing of pure cultures obtained from chicken caecum.</title>
        <authorList>
            <person name="Medvecky M."/>
            <person name="Cejkova D."/>
            <person name="Polansky O."/>
            <person name="Karasova D."/>
            <person name="Kubasova T."/>
            <person name="Cizek A."/>
            <person name="Rychlik I."/>
        </authorList>
    </citation>
    <scope>NUCLEOTIDE SEQUENCE [LARGE SCALE GENOMIC DNA]</scope>
    <source>
        <strain evidence="10">An75</strain>
    </source>
</reference>
<protein>
    <recommendedName>
        <fullName evidence="8">L,D-TPase catalytic domain-containing protein</fullName>
    </recommendedName>
</protein>
<gene>
    <name evidence="9" type="ORF">B5G26_15215</name>
</gene>